<dbReference type="InterPro" id="IPR043128">
    <property type="entry name" value="Rev_trsase/Diguanyl_cyclase"/>
</dbReference>
<protein>
    <submittedName>
        <fullName evidence="2">Uncharacterized transposon-derived protein F52C9.6</fullName>
    </submittedName>
</protein>
<dbReference type="InterPro" id="IPR043502">
    <property type="entry name" value="DNA/RNA_pol_sf"/>
</dbReference>
<evidence type="ECO:0000313" key="2">
    <source>
        <dbReference type="EMBL" id="GBP07887.1"/>
    </source>
</evidence>
<feature type="domain" description="Reverse transcriptase" evidence="1">
    <location>
        <begin position="1"/>
        <end position="153"/>
    </location>
</feature>
<dbReference type="PANTHER" id="PTHR47027:SF20">
    <property type="entry name" value="REVERSE TRANSCRIPTASE-LIKE PROTEIN WITH RNA-DIRECTED DNA POLYMERASE DOMAIN"/>
    <property type="match status" value="1"/>
</dbReference>
<evidence type="ECO:0000259" key="1">
    <source>
        <dbReference type="PROSITE" id="PS50878"/>
    </source>
</evidence>
<organism evidence="2 3">
    <name type="scientific">Eumeta variegata</name>
    <name type="common">Bagworm moth</name>
    <name type="synonym">Eumeta japonica</name>
    <dbReference type="NCBI Taxonomy" id="151549"/>
    <lineage>
        <taxon>Eukaryota</taxon>
        <taxon>Metazoa</taxon>
        <taxon>Ecdysozoa</taxon>
        <taxon>Arthropoda</taxon>
        <taxon>Hexapoda</taxon>
        <taxon>Insecta</taxon>
        <taxon>Pterygota</taxon>
        <taxon>Neoptera</taxon>
        <taxon>Endopterygota</taxon>
        <taxon>Lepidoptera</taxon>
        <taxon>Glossata</taxon>
        <taxon>Ditrysia</taxon>
        <taxon>Tineoidea</taxon>
        <taxon>Psychidae</taxon>
        <taxon>Oiketicinae</taxon>
        <taxon>Eumeta</taxon>
    </lineage>
</organism>
<proteinExistence type="predicted"/>
<keyword evidence="3" id="KW-1185">Reference proteome</keyword>
<dbReference type="Proteomes" id="UP000299102">
    <property type="component" value="Unassembled WGS sequence"/>
</dbReference>
<gene>
    <name evidence="2" type="ORF">EVAR_78052_1</name>
</gene>
<evidence type="ECO:0000313" key="3">
    <source>
        <dbReference type="Proteomes" id="UP000299102"/>
    </source>
</evidence>
<dbReference type="OrthoDB" id="410104at2759"/>
<dbReference type="AlphaFoldDB" id="A0A4C1T359"/>
<dbReference type="PROSITE" id="PS50878">
    <property type="entry name" value="RT_POL"/>
    <property type="match status" value="1"/>
</dbReference>
<dbReference type="GO" id="GO:0071897">
    <property type="term" value="P:DNA biosynthetic process"/>
    <property type="evidence" value="ECO:0007669"/>
    <property type="project" value="UniProtKB-ARBA"/>
</dbReference>
<accession>A0A4C1T359</accession>
<dbReference type="Gene3D" id="3.30.70.270">
    <property type="match status" value="1"/>
</dbReference>
<dbReference type="STRING" id="151549.A0A4C1T359"/>
<dbReference type="SUPFAM" id="SSF56672">
    <property type="entry name" value="DNA/RNA polymerases"/>
    <property type="match status" value="1"/>
</dbReference>
<dbReference type="InterPro" id="IPR000477">
    <property type="entry name" value="RT_dom"/>
</dbReference>
<dbReference type="Pfam" id="PF00078">
    <property type="entry name" value="RVT_1"/>
    <property type="match status" value="1"/>
</dbReference>
<reference evidence="2 3" key="1">
    <citation type="journal article" date="2019" name="Commun. Biol.">
        <title>The bagworm genome reveals a unique fibroin gene that provides high tensile strength.</title>
        <authorList>
            <person name="Kono N."/>
            <person name="Nakamura H."/>
            <person name="Ohtoshi R."/>
            <person name="Tomita M."/>
            <person name="Numata K."/>
            <person name="Arakawa K."/>
        </authorList>
    </citation>
    <scope>NUCLEOTIDE SEQUENCE [LARGE SCALE GENOMIC DNA]</scope>
</reference>
<dbReference type="PANTHER" id="PTHR47027">
    <property type="entry name" value="REVERSE TRANSCRIPTASE DOMAIN-CONTAINING PROTEIN"/>
    <property type="match status" value="1"/>
</dbReference>
<name>A0A4C1T359_EUMVA</name>
<sequence length="343" mass="40333">MNRQGVQEKYIRIIKNVYTASTAKVKLEYEGSEFPIKRGVRQGDPISPKTFSAVLEMIFRNLNWTKDGLNINGENLNHLRFADNLILFSEDARTLEIMLQQLSDENVKAGLTMNPTKTKIMTNSQQIAHNELIIVNSEQLEYVKEYIYLGQLISTDGSMNKEIERRITNTWKKFWSLKEIFKDKDMPMTAKKKVYELCIMPCLLCGCQTWALIELQENKLKVCQNSTERSILGIKRSDGVKLEIIKKKTKFKNVHTAYRQIKWRWTGHMSRENIEKWSRLVTEWYPRDGKRSRGRPNKRWEDDLRKIAGPVWSRLARDRDKWKSLEEAFVDRQAVQQKQPVAD</sequence>
<comment type="caution">
    <text evidence="2">The sequence shown here is derived from an EMBL/GenBank/DDBJ whole genome shotgun (WGS) entry which is preliminary data.</text>
</comment>
<dbReference type="EMBL" id="BGZK01000028">
    <property type="protein sequence ID" value="GBP07887.1"/>
    <property type="molecule type" value="Genomic_DNA"/>
</dbReference>